<dbReference type="PANTHER" id="PTHR23275">
    <property type="entry name" value="CABRIOLET.-RELATED"/>
    <property type="match status" value="1"/>
</dbReference>
<gene>
    <name evidence="1" type="ORF">COHA_004977</name>
</gene>
<organism evidence="1 2">
    <name type="scientific">Chlorella ohadii</name>
    <dbReference type="NCBI Taxonomy" id="2649997"/>
    <lineage>
        <taxon>Eukaryota</taxon>
        <taxon>Viridiplantae</taxon>
        <taxon>Chlorophyta</taxon>
        <taxon>core chlorophytes</taxon>
        <taxon>Trebouxiophyceae</taxon>
        <taxon>Chlorellales</taxon>
        <taxon>Chlorellaceae</taxon>
        <taxon>Chlorella clade</taxon>
        <taxon>Chlorella</taxon>
    </lineage>
</organism>
<dbReference type="Proteomes" id="UP001205105">
    <property type="component" value="Unassembled WGS sequence"/>
</dbReference>
<dbReference type="InterPro" id="IPR052798">
    <property type="entry name" value="Giardia_VSA"/>
</dbReference>
<dbReference type="InterPro" id="IPR009030">
    <property type="entry name" value="Growth_fac_rcpt_cys_sf"/>
</dbReference>
<dbReference type="InterPro" id="IPR006212">
    <property type="entry name" value="Furin_repeat"/>
</dbReference>
<dbReference type="PANTHER" id="PTHR23275:SF100">
    <property type="entry name" value="EGF-LIKE DOMAIN-CONTAINING PROTEIN"/>
    <property type="match status" value="1"/>
</dbReference>
<dbReference type="AlphaFoldDB" id="A0AAD5DS07"/>
<evidence type="ECO:0000313" key="1">
    <source>
        <dbReference type="EMBL" id="KAI7841359.1"/>
    </source>
</evidence>
<name>A0AAD5DS07_9CHLO</name>
<comment type="caution">
    <text evidence="1">The sequence shown here is derived from an EMBL/GenBank/DDBJ whole genome shotgun (WGS) entry which is preliminary data.</text>
</comment>
<protein>
    <submittedName>
        <fullName evidence="1">Uncharacterized protein</fullName>
    </submittedName>
</protein>
<keyword evidence="2" id="KW-1185">Reference proteome</keyword>
<sequence length="566" mass="60629">MTSPGQCTKCNVTVNGFHESRCQICKPDNLNFCLKCLDYVNSRGSTGYYVTRDGQCFQCPAGSATCEDITGVPTRCRDGMGLVGGECRPCNNRMNFGTSCQICNGNISFCSQCTTPRPLLEDGYYPDGNTGICQPCDQGCRTCNGPGDCVECATGQLDPATKTCRCAIANCHQCTAEGECTRCKDRYGWDKSTNSCQPCQVANCVECLDGPAFCTACAPRYGLVLNECQRCATADSGCVKCDDNPAVCTECRTLDPLEHPSALYPDLNPDPDTGTCGPCRAPNCRRCSPEDATRCDASGYMILDGCFPGYAFNETSGQCLPCTATGCDSCSPDTPDKCDGCAVGYWWDEAAQVCAPCAAGCSVCARYKGQQCERCADGYYLERDTRLCKPATIADIDALLGIDVVAARAEAQAAAVAAPASGASAAEQAVPAEWAHLPAEELVRRQKLVRRRDMLGARQAELTAAIDLHERKAAYHSQQLRKLRGQKRALAEEQQSVVDAIDPEATAAARLAAAQARAAEEEAELQSRRQFAIGFWGVFVALCAARSHMDSVAADGWLDSPGPFSW</sequence>
<reference evidence="1" key="1">
    <citation type="submission" date="2020-11" db="EMBL/GenBank/DDBJ databases">
        <title>Chlorella ohadii genome sequencing and assembly.</title>
        <authorList>
            <person name="Murik O."/>
            <person name="Treves H."/>
            <person name="Kedem I."/>
            <person name="Shotland Y."/>
            <person name="Kaplan A."/>
        </authorList>
    </citation>
    <scope>NUCLEOTIDE SEQUENCE</scope>
    <source>
        <strain evidence="1">1</strain>
    </source>
</reference>
<accession>A0AAD5DS07</accession>
<dbReference type="SUPFAM" id="SSF57184">
    <property type="entry name" value="Growth factor receptor domain"/>
    <property type="match status" value="3"/>
</dbReference>
<dbReference type="SMART" id="SM00261">
    <property type="entry name" value="FU"/>
    <property type="match status" value="5"/>
</dbReference>
<evidence type="ECO:0000313" key="2">
    <source>
        <dbReference type="Proteomes" id="UP001205105"/>
    </source>
</evidence>
<proteinExistence type="predicted"/>
<dbReference type="EMBL" id="JADXDR010000064">
    <property type="protein sequence ID" value="KAI7841359.1"/>
    <property type="molecule type" value="Genomic_DNA"/>
</dbReference>